<dbReference type="VEuPathDB" id="FungiDB:BO78DRAFT_160225"/>
<evidence type="ECO:0000313" key="2">
    <source>
        <dbReference type="EMBL" id="PYI04953.1"/>
    </source>
</evidence>
<gene>
    <name evidence="2" type="ORF">BO78DRAFT_160225</name>
</gene>
<keyword evidence="3" id="KW-1185">Reference proteome</keyword>
<name>A0A319FEG9_ASPSB</name>
<reference evidence="2 3" key="1">
    <citation type="submission" date="2018-02" db="EMBL/GenBank/DDBJ databases">
        <title>The genomes of Aspergillus section Nigri reveals drivers in fungal speciation.</title>
        <authorList>
            <consortium name="DOE Joint Genome Institute"/>
            <person name="Vesth T.C."/>
            <person name="Nybo J."/>
            <person name="Theobald S."/>
            <person name="Brandl J."/>
            <person name="Frisvad J.C."/>
            <person name="Nielsen K.F."/>
            <person name="Lyhne E.K."/>
            <person name="Kogle M.E."/>
            <person name="Kuo A."/>
            <person name="Riley R."/>
            <person name="Clum A."/>
            <person name="Nolan M."/>
            <person name="Lipzen A."/>
            <person name="Salamov A."/>
            <person name="Henrissat B."/>
            <person name="Wiebenga A."/>
            <person name="De vries R.P."/>
            <person name="Grigoriev I.V."/>
            <person name="Mortensen U.H."/>
            <person name="Andersen M.R."/>
            <person name="Baker S.E."/>
        </authorList>
    </citation>
    <scope>NUCLEOTIDE SEQUENCE [LARGE SCALE GENOMIC DNA]</scope>
    <source>
        <strain evidence="2 3">CBS 121057</strain>
    </source>
</reference>
<dbReference type="EMBL" id="KZ826363">
    <property type="protein sequence ID" value="PYI04953.1"/>
    <property type="molecule type" value="Genomic_DNA"/>
</dbReference>
<dbReference type="Proteomes" id="UP000248423">
    <property type="component" value="Unassembled WGS sequence"/>
</dbReference>
<evidence type="ECO:0000256" key="1">
    <source>
        <dbReference type="SAM" id="MobiDB-lite"/>
    </source>
</evidence>
<accession>A0A319FEG9</accession>
<protein>
    <submittedName>
        <fullName evidence="2">Uncharacterized protein</fullName>
    </submittedName>
</protein>
<organism evidence="2 3">
    <name type="scientific">Aspergillus sclerotiicarbonarius (strain CBS 121057 / IBT 28362)</name>
    <dbReference type="NCBI Taxonomy" id="1448318"/>
    <lineage>
        <taxon>Eukaryota</taxon>
        <taxon>Fungi</taxon>
        <taxon>Dikarya</taxon>
        <taxon>Ascomycota</taxon>
        <taxon>Pezizomycotina</taxon>
        <taxon>Eurotiomycetes</taxon>
        <taxon>Eurotiomycetidae</taxon>
        <taxon>Eurotiales</taxon>
        <taxon>Aspergillaceae</taxon>
        <taxon>Aspergillus</taxon>
        <taxon>Aspergillus subgen. Circumdati</taxon>
    </lineage>
</organism>
<sequence>MMGQGFCLWGSGTVNQRRLCQALNVFSFAVSGSIGPRRCARFAGTNPTGLNRTMTVLRVRALDAVSTGVPGLREISTEVSINYGQGDNELAKENYSQEGGEKRGEEEIRIRIRNRNRNRKRKKGRPPSTSTAFLIVLNNNNPTYPFVPPALSPSPCNRKTHRSVITIPYTPPAKMRMPSGCPKVQTKPLVPYHSQSSSLV</sequence>
<dbReference type="AlphaFoldDB" id="A0A319FEG9"/>
<feature type="region of interest" description="Disordered" evidence="1">
    <location>
        <begin position="176"/>
        <end position="200"/>
    </location>
</feature>
<evidence type="ECO:0000313" key="3">
    <source>
        <dbReference type="Proteomes" id="UP000248423"/>
    </source>
</evidence>
<proteinExistence type="predicted"/>